<name>Q2SC21_HAHCH</name>
<dbReference type="STRING" id="349521.HCH_05123"/>
<dbReference type="EMBL" id="CP000155">
    <property type="protein sequence ID" value="ABC31803.1"/>
    <property type="molecule type" value="Genomic_DNA"/>
</dbReference>
<dbReference type="HOGENOM" id="CLU_1842311_0_0_6"/>
<dbReference type="RefSeq" id="WP_011398868.1">
    <property type="nucleotide sequence ID" value="NC_007645.1"/>
</dbReference>
<accession>Q2SC21</accession>
<dbReference type="Proteomes" id="UP000000238">
    <property type="component" value="Chromosome"/>
</dbReference>
<keyword evidence="2" id="KW-1185">Reference proteome</keyword>
<sequence length="139" mass="15019">MDAAIAAVAPDQALQKDFAQPVSSGANAHEIARFTEVMEAGRPPAASNVQVVHQTYATQNAEKPFISLGDTILNKLQAMGKGYQDRIHALEQRMNQPVSSPAEANKLFFEVSQISIQQQMALAVTSKVNKNAESLLKAQ</sequence>
<reference evidence="1 2" key="1">
    <citation type="journal article" date="2005" name="Nucleic Acids Res.">
        <title>Genomic blueprint of Hahella chejuensis, a marine microbe producing an algicidal agent.</title>
        <authorList>
            <person name="Jeong H."/>
            <person name="Yim J.H."/>
            <person name="Lee C."/>
            <person name="Choi S.-H."/>
            <person name="Park Y.K."/>
            <person name="Yoon S.H."/>
            <person name="Hur C.-G."/>
            <person name="Kang H.-Y."/>
            <person name="Kim D."/>
            <person name="Lee H.H."/>
            <person name="Park K.H."/>
            <person name="Park S.-H."/>
            <person name="Park H.-S."/>
            <person name="Lee H.K."/>
            <person name="Oh T.K."/>
            <person name="Kim J.F."/>
        </authorList>
    </citation>
    <scope>NUCLEOTIDE SEQUENCE [LARGE SCALE GENOMIC DNA]</scope>
    <source>
        <strain evidence="1 2">KCTC 2396</strain>
    </source>
</reference>
<proteinExistence type="predicted"/>
<dbReference type="AlphaFoldDB" id="Q2SC21"/>
<organism evidence="1 2">
    <name type="scientific">Hahella chejuensis (strain KCTC 2396)</name>
    <dbReference type="NCBI Taxonomy" id="349521"/>
    <lineage>
        <taxon>Bacteria</taxon>
        <taxon>Pseudomonadati</taxon>
        <taxon>Pseudomonadota</taxon>
        <taxon>Gammaproteobacteria</taxon>
        <taxon>Oceanospirillales</taxon>
        <taxon>Hahellaceae</taxon>
        <taxon>Hahella</taxon>
    </lineage>
</organism>
<evidence type="ECO:0000313" key="2">
    <source>
        <dbReference type="Proteomes" id="UP000000238"/>
    </source>
</evidence>
<dbReference type="OrthoDB" id="6196394at2"/>
<evidence type="ECO:0000313" key="1">
    <source>
        <dbReference type="EMBL" id="ABC31803.1"/>
    </source>
</evidence>
<gene>
    <name evidence="1" type="ordered locus">HCH_05123</name>
</gene>
<dbReference type="KEGG" id="hch:HCH_05123"/>
<protein>
    <submittedName>
        <fullName evidence="1">Uncharacterized protein</fullName>
    </submittedName>
</protein>